<dbReference type="AlphaFoldDB" id="A0A239T096"/>
<dbReference type="KEGG" id="smen:SAMEA4412692_2189"/>
<name>A0A239T096_9STRE</name>
<evidence type="ECO:0000313" key="2">
    <source>
        <dbReference type="Proteomes" id="UP000215185"/>
    </source>
</evidence>
<evidence type="ECO:0000313" key="1">
    <source>
        <dbReference type="EMBL" id="SNU91161.1"/>
    </source>
</evidence>
<protein>
    <submittedName>
        <fullName evidence="1">Uncharacterized protein</fullName>
    </submittedName>
</protein>
<keyword evidence="2" id="KW-1185">Reference proteome</keyword>
<dbReference type="Proteomes" id="UP000215185">
    <property type="component" value="Chromosome 1"/>
</dbReference>
<dbReference type="STRING" id="1123308.GCA_000380085_01633"/>
<accession>A0A239T096</accession>
<dbReference type="EMBL" id="LT906439">
    <property type="protein sequence ID" value="SNU91161.1"/>
    <property type="molecule type" value="Genomic_DNA"/>
</dbReference>
<organism evidence="1 2">
    <name type="scientific">Streptococcus merionis</name>
    <dbReference type="NCBI Taxonomy" id="400065"/>
    <lineage>
        <taxon>Bacteria</taxon>
        <taxon>Bacillati</taxon>
        <taxon>Bacillota</taxon>
        <taxon>Bacilli</taxon>
        <taxon>Lactobacillales</taxon>
        <taxon>Streptococcaceae</taxon>
        <taxon>Streptococcus</taxon>
    </lineage>
</organism>
<gene>
    <name evidence="1" type="ORF">SAMEA4412692_02189</name>
</gene>
<proteinExistence type="predicted"/>
<sequence>MRKVELKILSETELPRILAASCGDNSRQCRKELHMTQENKVKSISTKVGMLLLFKRLTVKCDKMFNFSV</sequence>
<reference evidence="1 2" key="1">
    <citation type="submission" date="2017-06" db="EMBL/GenBank/DDBJ databases">
        <authorList>
            <consortium name="Pathogen Informatics"/>
        </authorList>
    </citation>
    <scope>NUCLEOTIDE SEQUENCE [LARGE SCALE GENOMIC DNA]</scope>
    <source>
        <strain evidence="1 2">NCTC13788</strain>
    </source>
</reference>